<evidence type="ECO:0000313" key="7">
    <source>
        <dbReference type="Proteomes" id="UP000683000"/>
    </source>
</evidence>
<comment type="caution">
    <text evidence="6">The sequence shown here is derived from an EMBL/GenBank/DDBJ whole genome shotgun (WGS) entry which is preliminary data.</text>
</comment>
<dbReference type="GO" id="GO:0000146">
    <property type="term" value="F:microfilament motor activity"/>
    <property type="evidence" value="ECO:0007669"/>
    <property type="project" value="TreeGrafter"/>
</dbReference>
<dbReference type="AlphaFoldDB" id="A0A8I3A272"/>
<dbReference type="GO" id="GO:0051015">
    <property type="term" value="F:actin filament binding"/>
    <property type="evidence" value="ECO:0007669"/>
    <property type="project" value="TreeGrafter"/>
</dbReference>
<dbReference type="InterPro" id="IPR027417">
    <property type="entry name" value="P-loop_NTPase"/>
</dbReference>
<dbReference type="Gene3D" id="1.20.58.530">
    <property type="match status" value="1"/>
</dbReference>
<dbReference type="Proteomes" id="UP000683000">
    <property type="component" value="Unassembled WGS sequence"/>
</dbReference>
<dbReference type="EMBL" id="JAGFBS010000109">
    <property type="protein sequence ID" value="KAG6369078.1"/>
    <property type="molecule type" value="Genomic_DNA"/>
</dbReference>
<dbReference type="GO" id="GO:0016020">
    <property type="term" value="C:membrane"/>
    <property type="evidence" value="ECO:0007669"/>
    <property type="project" value="TreeGrafter"/>
</dbReference>
<keyword evidence="7" id="KW-1185">Reference proteome</keyword>
<evidence type="ECO:0000313" key="6">
    <source>
        <dbReference type="EMBL" id="KAG6369078.1"/>
    </source>
</evidence>
<comment type="caution">
    <text evidence="4">Lacks conserved residue(s) required for the propagation of feature annotation.</text>
</comment>
<evidence type="ECO:0000256" key="1">
    <source>
        <dbReference type="ARBA" id="ARBA00022741"/>
    </source>
</evidence>
<feature type="domain" description="Myosin motor" evidence="5">
    <location>
        <begin position="1"/>
        <end position="276"/>
    </location>
</feature>
<sequence length="276" mass="31243">MRCATQDQSLIISGQTGSGKSDTQCLAIKMLLELYTELHFTDKGHLCEIKSLDYYFECNWIAAVPSGEWNFHIFYYLMASASPEEHQHLHLADKTQYQYLGHNQDGSQVHWIVQLVAAILHLGNIEFTIDHSCDVDATVIWNVDVLGIVAKFLSLQPSAVETMLTYKTKLVKRELCTVFLNTDSASDNSDDLAKTLYSLLFTCCPNSLDQFCINFANEHLQNFVQKCIFESHIDEYWTEGISPFVPSVLYFGNAECVHLLQNKPGGLIHIMDDQAC</sequence>
<dbReference type="GO" id="GO:0016787">
    <property type="term" value="F:hydrolase activity"/>
    <property type="evidence" value="ECO:0007669"/>
    <property type="project" value="UniProtKB-KW"/>
</dbReference>
<dbReference type="PANTHER" id="PTHR13140:SF550">
    <property type="entry name" value="MYOSIN-IIIB ISOFORM X1"/>
    <property type="match status" value="1"/>
</dbReference>
<organism evidence="6 7">
    <name type="scientific">Boletus reticuloceps</name>
    <dbReference type="NCBI Taxonomy" id="495285"/>
    <lineage>
        <taxon>Eukaryota</taxon>
        <taxon>Fungi</taxon>
        <taxon>Dikarya</taxon>
        <taxon>Basidiomycota</taxon>
        <taxon>Agaricomycotina</taxon>
        <taxon>Agaricomycetes</taxon>
        <taxon>Agaricomycetidae</taxon>
        <taxon>Boletales</taxon>
        <taxon>Boletineae</taxon>
        <taxon>Boletaceae</taxon>
        <taxon>Boletoideae</taxon>
        <taxon>Boletus</taxon>
    </lineage>
</organism>
<keyword evidence="3 4" id="KW-0009">Actin-binding</keyword>
<keyword evidence="6" id="KW-0378">Hydrolase</keyword>
<feature type="binding site" evidence="4">
    <location>
        <begin position="14"/>
        <end position="21"/>
    </location>
    <ligand>
        <name>ATP</name>
        <dbReference type="ChEBI" id="CHEBI:30616"/>
    </ligand>
</feature>
<reference evidence="6" key="1">
    <citation type="submission" date="2021-03" db="EMBL/GenBank/DDBJ databases">
        <title>Evolutionary innovations through gain and loss of genes in the ectomycorrhizal Boletales.</title>
        <authorList>
            <person name="Wu G."/>
            <person name="Miyauchi S."/>
            <person name="Morin E."/>
            <person name="Yang Z.-L."/>
            <person name="Xu J."/>
            <person name="Martin F.M."/>
        </authorList>
    </citation>
    <scope>NUCLEOTIDE SEQUENCE</scope>
    <source>
        <strain evidence="6">BR01</strain>
    </source>
</reference>
<dbReference type="GO" id="GO:0005737">
    <property type="term" value="C:cytoplasm"/>
    <property type="evidence" value="ECO:0007669"/>
    <property type="project" value="TreeGrafter"/>
</dbReference>
<dbReference type="PROSITE" id="PS51456">
    <property type="entry name" value="MYOSIN_MOTOR"/>
    <property type="match status" value="1"/>
</dbReference>
<comment type="similarity">
    <text evidence="4">Belongs to the TRAFAC class myosin-kinesin ATPase superfamily. Myosin family.</text>
</comment>
<keyword evidence="2 4" id="KW-0067">ATP-binding</keyword>
<dbReference type="GO" id="GO:0016459">
    <property type="term" value="C:myosin complex"/>
    <property type="evidence" value="ECO:0007669"/>
    <property type="project" value="UniProtKB-KW"/>
</dbReference>
<dbReference type="GO" id="GO:0005524">
    <property type="term" value="F:ATP binding"/>
    <property type="evidence" value="ECO:0007669"/>
    <property type="project" value="UniProtKB-UniRule"/>
</dbReference>
<dbReference type="OrthoDB" id="2677429at2759"/>
<dbReference type="SMART" id="SM00242">
    <property type="entry name" value="MYSc"/>
    <property type="match status" value="1"/>
</dbReference>
<dbReference type="SUPFAM" id="SSF52540">
    <property type="entry name" value="P-loop containing nucleoside triphosphate hydrolases"/>
    <property type="match status" value="1"/>
</dbReference>
<evidence type="ECO:0000256" key="3">
    <source>
        <dbReference type="ARBA" id="ARBA00023203"/>
    </source>
</evidence>
<evidence type="ECO:0000259" key="5">
    <source>
        <dbReference type="PROSITE" id="PS51456"/>
    </source>
</evidence>
<keyword evidence="1 4" id="KW-0547">Nucleotide-binding</keyword>
<gene>
    <name evidence="6" type="ORF">JVT61DRAFT_1522</name>
</gene>
<keyword evidence="4" id="KW-0518">Myosin</keyword>
<dbReference type="Gene3D" id="1.10.10.820">
    <property type="match status" value="1"/>
</dbReference>
<evidence type="ECO:0000256" key="4">
    <source>
        <dbReference type="PROSITE-ProRule" id="PRU00782"/>
    </source>
</evidence>
<dbReference type="PANTHER" id="PTHR13140">
    <property type="entry name" value="MYOSIN"/>
    <property type="match status" value="1"/>
</dbReference>
<accession>A0A8I3A272</accession>
<dbReference type="GO" id="GO:0007015">
    <property type="term" value="P:actin filament organization"/>
    <property type="evidence" value="ECO:0007669"/>
    <property type="project" value="TreeGrafter"/>
</dbReference>
<name>A0A8I3A272_9AGAM</name>
<protein>
    <submittedName>
        <fullName evidence="6">P-loop containing nucleoside triphosphate hydrolase protein</fullName>
    </submittedName>
</protein>
<proteinExistence type="inferred from homology"/>
<evidence type="ECO:0000256" key="2">
    <source>
        <dbReference type="ARBA" id="ARBA00022840"/>
    </source>
</evidence>
<dbReference type="Gene3D" id="1.20.120.720">
    <property type="entry name" value="Myosin VI head, motor domain, U50 subdomain"/>
    <property type="match status" value="1"/>
</dbReference>
<keyword evidence="4" id="KW-0505">Motor protein</keyword>
<dbReference type="InterPro" id="IPR001609">
    <property type="entry name" value="Myosin_head_motor_dom-like"/>
</dbReference>
<dbReference type="Pfam" id="PF00063">
    <property type="entry name" value="Myosin_head"/>
    <property type="match status" value="3"/>
</dbReference>